<dbReference type="InterPro" id="IPR001401">
    <property type="entry name" value="Dynamin_GTPase"/>
</dbReference>
<feature type="region of interest" description="Disordered" evidence="10">
    <location>
        <begin position="654"/>
        <end position="717"/>
    </location>
</feature>
<dbReference type="InterPro" id="IPR011993">
    <property type="entry name" value="PH-like_dom_sf"/>
</dbReference>
<dbReference type="SMART" id="SM00233">
    <property type="entry name" value="PH"/>
    <property type="match status" value="1"/>
</dbReference>
<dbReference type="FunFam" id="3.40.50.300:FF:000045">
    <property type="entry name" value="dynamin-1 isoform X2"/>
    <property type="match status" value="1"/>
</dbReference>
<dbReference type="InterPro" id="IPR027417">
    <property type="entry name" value="P-loop_NTPase"/>
</dbReference>
<name>A0AAV7Z226_9EUKA</name>
<evidence type="ECO:0000259" key="13">
    <source>
        <dbReference type="PROSITE" id="PS51718"/>
    </source>
</evidence>
<dbReference type="Pfam" id="PF00350">
    <property type="entry name" value="Dynamin_N"/>
    <property type="match status" value="1"/>
</dbReference>
<sequence length="1499" mass="171717">MNKKKIKKLQRSSLSKKQNKNNLQQKKRQKPNCGDDRIMSDVPEPTRKILDHDLLFEGSSNTPNYKLLKKHFYNEGKISNDDAVLILTLARKILRKEPNLLYIKSPVNIFGDLHGQYYDLVQFIEKVGYCSSKKKYLFVGDYVDRGNFGIEIILFFNHECKRTTSFFNFRKDTTEKYNERVYKYCLKAFDALPLCAIVDDQFFCVHAGLSPKIKKVDTINKINRFKEIDTSKAIGDLLWSDPQKDYNNQKKNTKKFIKNVSRSCSYRYSFRAVERFLKANKLTCVIRGHESCQNGYRMYKKSKLTGFPTLITLFSCPNYLGVYTNKGAVIEYTPNSLIFKEFKGATQPYYLSKNIDVFKWSIPFFVERMHGFLECVVTIKGDKEKDKQLLLLKPNLNNKREDGNVFLTHKQGRIIKYKVKFLAGLVSDFTRIRNISNKDTMLRRARTLTPISIVKLRPQNSFNEMYQKIKKTRLLRSMSVKEIKVENEIMSKKLYLSLQELNQDIIKRKKELAKSNIGEMVDNQENIIDSLSGSSEENEEKSDLDSDSNSGSDNGGQKKKHSKWKLKRSSTIISIQKINLQGVEKEKKSIERGIELSEFLEHNIINTNNEKNKDLDIIKKDEKNDYNSWLFSKKNNKLLQFPMSSEEELKDISLEITSGEEEGEEETTSREEEESGSEEEESESEEEEETGSSEYETGSGSGSEESGSGSEGSFTTTKEGEKLITIVNKLQDAFTKVGMANLDLPQIAVVGCQSSGKSSVLESVVGRDFLPRGSGIVTRRPLVLQLIRDTSIQDEYGQFLHKGEKKYFDYKEIEAEIVKDTDRITGQNKGLSPIPINLKLYSPKVVNLTMIDLPGVTKIAVGDQPEDIEKQINDMVLNYISRPNCIILAVTPANTDLANSDSLKLAKQVDPKRQRSVGVLTKLDLMDEGTDALDILEGRLMDLKFIGVVNRSQKDLQNNKDVKSALSAEQQFFKNHPKYMHMSHIMGAKYLAKVLNNKLINHIQRCLPQINKNVIKELESAQKELQKLGVDDDDLQRKQVAFSSLSGFSQEFKNLIDGTSSDVDDIKDQSFATRIVGGARIRAHFIFSLPGDVKKLQLEKDLTDEKIKIYIQNAEGAISRLGVPEKAFHWAIRVGITKLMEPCRQCVLNVEKELIEIITATANKVEQFEMFPMLKERILDIATNLVSSLREPTLDLVTKLVNMELAYINFDHPNLHIRKYTEDKTGELFESWLTKKGGKSKKWQQRWFVLKARTLFYYSGPNSTTALGVIPLEGCIIETWEDIKKALNQNFGENNPNQNQNQQNNNNNNNQQVYPEQKGGVGTKVPPINQKQKRGIFGKKKNPLTSLNNKCYFRIRHPSGRSILHNRPMLELFADDEKSLKNWVNFIKRAAQGGRGGGKKINKDIWLIREVVSSYFRTAKITLFDSVPKAIMFSMVNPVKRELESSLMVKIYDEELLDDIMSEDPGIKEKRQRLKRTVLLLREAQEIMKDVKKFKSAKF</sequence>
<dbReference type="InterPro" id="IPR000375">
    <property type="entry name" value="Dynamin_stalk"/>
</dbReference>
<comment type="caution">
    <text evidence="14">The sequence shown here is derived from an EMBL/GenBank/DDBJ whole genome shotgun (WGS) entry which is preliminary data.</text>
</comment>
<organism evidence="14 15">
    <name type="scientific">Anaeramoeba flamelloides</name>
    <dbReference type="NCBI Taxonomy" id="1746091"/>
    <lineage>
        <taxon>Eukaryota</taxon>
        <taxon>Metamonada</taxon>
        <taxon>Anaeramoebidae</taxon>
        <taxon>Anaeramoeba</taxon>
    </lineage>
</organism>
<feature type="coiled-coil region" evidence="9">
    <location>
        <begin position="1011"/>
        <end position="1038"/>
    </location>
</feature>
<evidence type="ECO:0000256" key="10">
    <source>
        <dbReference type="SAM" id="MobiDB-lite"/>
    </source>
</evidence>
<dbReference type="InterPro" id="IPR001849">
    <property type="entry name" value="PH_domain"/>
</dbReference>
<evidence type="ECO:0000256" key="5">
    <source>
        <dbReference type="ARBA" id="ARBA00022801"/>
    </source>
</evidence>
<dbReference type="InterPro" id="IPR004843">
    <property type="entry name" value="Calcineurin-like_PHP"/>
</dbReference>
<proteinExistence type="inferred from homology"/>
<feature type="compositionally biased region" description="Basic residues" evidence="10">
    <location>
        <begin position="1"/>
        <end position="10"/>
    </location>
</feature>
<dbReference type="Gene3D" id="3.40.50.300">
    <property type="entry name" value="P-loop containing nucleotide triphosphate hydrolases"/>
    <property type="match status" value="1"/>
</dbReference>
<evidence type="ECO:0000256" key="1">
    <source>
        <dbReference type="ARBA" id="ARBA00011980"/>
    </source>
</evidence>
<dbReference type="InterPro" id="IPR045063">
    <property type="entry name" value="Dynamin_N"/>
</dbReference>
<evidence type="ECO:0000313" key="14">
    <source>
        <dbReference type="EMBL" id="KAJ3435110.1"/>
    </source>
</evidence>
<accession>A0AAV7Z226</accession>
<dbReference type="GO" id="GO:0005525">
    <property type="term" value="F:GTP binding"/>
    <property type="evidence" value="ECO:0007669"/>
    <property type="project" value="UniProtKB-KW"/>
</dbReference>
<dbReference type="GO" id="GO:0008017">
    <property type="term" value="F:microtubule binding"/>
    <property type="evidence" value="ECO:0007669"/>
    <property type="project" value="TreeGrafter"/>
</dbReference>
<dbReference type="GO" id="GO:0006897">
    <property type="term" value="P:endocytosis"/>
    <property type="evidence" value="ECO:0007669"/>
    <property type="project" value="UniProtKB-KW"/>
</dbReference>
<reference evidence="14" key="1">
    <citation type="submission" date="2022-08" db="EMBL/GenBank/DDBJ databases">
        <title>Novel sulphate-reducing endosymbionts in the free-living metamonad Anaeramoeba.</title>
        <authorList>
            <person name="Jerlstrom-Hultqvist J."/>
            <person name="Cepicka I."/>
            <person name="Gallot-Lavallee L."/>
            <person name="Salas-Leiva D."/>
            <person name="Curtis B.A."/>
            <person name="Zahonova K."/>
            <person name="Pipaliya S."/>
            <person name="Dacks J."/>
            <person name="Roger A.J."/>
        </authorList>
    </citation>
    <scope>NUCLEOTIDE SEQUENCE</scope>
    <source>
        <strain evidence="14">Busselton2</strain>
    </source>
</reference>
<dbReference type="InterPro" id="IPR022812">
    <property type="entry name" value="Dynamin"/>
</dbReference>
<dbReference type="InterPro" id="IPR029052">
    <property type="entry name" value="Metallo-depent_PP-like"/>
</dbReference>
<dbReference type="GO" id="GO:0016020">
    <property type="term" value="C:membrane"/>
    <property type="evidence" value="ECO:0007669"/>
    <property type="project" value="TreeGrafter"/>
</dbReference>
<evidence type="ECO:0000256" key="8">
    <source>
        <dbReference type="RuleBase" id="RU003932"/>
    </source>
</evidence>
<dbReference type="InterPro" id="IPR020850">
    <property type="entry name" value="GED_dom"/>
</dbReference>
<evidence type="ECO:0000256" key="7">
    <source>
        <dbReference type="ARBA" id="ARBA00023175"/>
    </source>
</evidence>
<feature type="compositionally biased region" description="Acidic residues" evidence="10">
    <location>
        <begin position="658"/>
        <end position="691"/>
    </location>
</feature>
<dbReference type="EMBL" id="JANTQA010000042">
    <property type="protein sequence ID" value="KAJ3435110.1"/>
    <property type="molecule type" value="Genomic_DNA"/>
</dbReference>
<keyword evidence="7" id="KW-0505">Motor protein</keyword>
<dbReference type="EC" id="3.6.5.5" evidence="1"/>
<keyword evidence="4 8" id="KW-0547">Nucleotide-binding</keyword>
<keyword evidence="3" id="KW-0493">Microtubule</keyword>
<evidence type="ECO:0000256" key="4">
    <source>
        <dbReference type="ARBA" id="ARBA00022741"/>
    </source>
</evidence>
<dbReference type="Gene3D" id="2.30.29.30">
    <property type="entry name" value="Pleckstrin-homology domain (PH domain)/Phosphotyrosine-binding domain (PTB)"/>
    <property type="match status" value="1"/>
</dbReference>
<evidence type="ECO:0000256" key="2">
    <source>
        <dbReference type="ARBA" id="ARBA00022583"/>
    </source>
</evidence>
<keyword evidence="5" id="KW-0378">Hydrolase</keyword>
<dbReference type="GO" id="GO:0005874">
    <property type="term" value="C:microtubule"/>
    <property type="evidence" value="ECO:0007669"/>
    <property type="project" value="UniProtKB-KW"/>
</dbReference>
<dbReference type="SMART" id="SM00156">
    <property type="entry name" value="PP2Ac"/>
    <property type="match status" value="1"/>
</dbReference>
<dbReference type="InterPro" id="IPR006186">
    <property type="entry name" value="Ser/Thr-sp_prot-phosphatase"/>
</dbReference>
<dbReference type="PROSITE" id="PS51388">
    <property type="entry name" value="GED"/>
    <property type="match status" value="1"/>
</dbReference>
<evidence type="ECO:0000256" key="9">
    <source>
        <dbReference type="SAM" id="Coils"/>
    </source>
</evidence>
<keyword evidence="6 8" id="KW-0342">GTP-binding</keyword>
<dbReference type="GO" id="GO:0003924">
    <property type="term" value="F:GTPase activity"/>
    <property type="evidence" value="ECO:0007669"/>
    <property type="project" value="InterPro"/>
</dbReference>
<dbReference type="PRINTS" id="PR00195">
    <property type="entry name" value="DYNAMIN"/>
</dbReference>
<dbReference type="PROSITE" id="PS51718">
    <property type="entry name" value="G_DYNAMIN_2"/>
    <property type="match status" value="1"/>
</dbReference>
<dbReference type="Gene3D" id="3.60.21.10">
    <property type="match status" value="1"/>
</dbReference>
<feature type="domain" description="PH" evidence="11">
    <location>
        <begin position="1226"/>
        <end position="1392"/>
    </location>
</feature>
<evidence type="ECO:0000256" key="6">
    <source>
        <dbReference type="ARBA" id="ARBA00023134"/>
    </source>
</evidence>
<dbReference type="Pfam" id="PF00149">
    <property type="entry name" value="Metallophos"/>
    <property type="match status" value="1"/>
</dbReference>
<dbReference type="Pfam" id="PF00169">
    <property type="entry name" value="PH"/>
    <property type="match status" value="1"/>
</dbReference>
<dbReference type="PROSITE" id="PS00410">
    <property type="entry name" value="G_DYNAMIN_1"/>
    <property type="match status" value="1"/>
</dbReference>
<feature type="compositionally biased region" description="Low complexity" evidence="10">
    <location>
        <begin position="11"/>
        <end position="24"/>
    </location>
</feature>
<dbReference type="SUPFAM" id="SSF50729">
    <property type="entry name" value="PH domain-like"/>
    <property type="match status" value="1"/>
</dbReference>
<dbReference type="SUPFAM" id="SSF56300">
    <property type="entry name" value="Metallo-dependent phosphatases"/>
    <property type="match status" value="1"/>
</dbReference>
<dbReference type="SMART" id="SM00302">
    <property type="entry name" value="GED"/>
    <property type="match status" value="1"/>
</dbReference>
<feature type="domain" description="Dynamin-type G" evidence="13">
    <location>
        <begin position="741"/>
        <end position="1008"/>
    </location>
</feature>
<evidence type="ECO:0000313" key="15">
    <source>
        <dbReference type="Proteomes" id="UP001146793"/>
    </source>
</evidence>
<dbReference type="InterPro" id="IPR019762">
    <property type="entry name" value="Dynamin_GTPase_CS"/>
</dbReference>
<dbReference type="InterPro" id="IPR030381">
    <property type="entry name" value="G_DYNAMIN_dom"/>
</dbReference>
<dbReference type="SMART" id="SM00053">
    <property type="entry name" value="DYNc"/>
    <property type="match status" value="1"/>
</dbReference>
<keyword evidence="9" id="KW-0175">Coiled coil</keyword>
<dbReference type="PANTHER" id="PTHR11566">
    <property type="entry name" value="DYNAMIN"/>
    <property type="match status" value="1"/>
</dbReference>
<feature type="region of interest" description="Disordered" evidence="10">
    <location>
        <begin position="533"/>
        <end position="565"/>
    </location>
</feature>
<protein>
    <recommendedName>
        <fullName evidence="1">dynamin GTPase</fullName>
        <ecNumber evidence="1">3.6.5.5</ecNumber>
    </recommendedName>
</protein>
<evidence type="ECO:0000259" key="11">
    <source>
        <dbReference type="PROSITE" id="PS50003"/>
    </source>
</evidence>
<evidence type="ECO:0000256" key="3">
    <source>
        <dbReference type="ARBA" id="ARBA00022701"/>
    </source>
</evidence>
<dbReference type="Gene3D" id="1.20.120.1240">
    <property type="entry name" value="Dynamin, middle domain"/>
    <property type="match status" value="1"/>
</dbReference>
<evidence type="ECO:0000259" key="12">
    <source>
        <dbReference type="PROSITE" id="PS51388"/>
    </source>
</evidence>
<dbReference type="Proteomes" id="UP001146793">
    <property type="component" value="Unassembled WGS sequence"/>
</dbReference>
<dbReference type="SUPFAM" id="SSF52540">
    <property type="entry name" value="P-loop containing nucleoside triphosphate hydrolases"/>
    <property type="match status" value="1"/>
</dbReference>
<gene>
    <name evidence="14" type="ORF">M0812_02241</name>
</gene>
<dbReference type="Pfam" id="PF02212">
    <property type="entry name" value="GED"/>
    <property type="match status" value="1"/>
</dbReference>
<dbReference type="PROSITE" id="PS50003">
    <property type="entry name" value="PH_DOMAIN"/>
    <property type="match status" value="1"/>
</dbReference>
<feature type="region of interest" description="Disordered" evidence="10">
    <location>
        <begin position="1289"/>
        <end position="1328"/>
    </location>
</feature>
<feature type="compositionally biased region" description="Low complexity" evidence="10">
    <location>
        <begin position="692"/>
        <end position="717"/>
    </location>
</feature>
<keyword evidence="2" id="KW-0254">Endocytosis</keyword>
<dbReference type="GO" id="GO:0005737">
    <property type="term" value="C:cytoplasm"/>
    <property type="evidence" value="ECO:0007669"/>
    <property type="project" value="TreeGrafter"/>
</dbReference>
<comment type="similarity">
    <text evidence="8">Belongs to the TRAFAC class dynamin-like GTPase superfamily. Dynamin/Fzo/YdjA family.</text>
</comment>
<dbReference type="InterPro" id="IPR003130">
    <property type="entry name" value="GED"/>
</dbReference>
<feature type="region of interest" description="Disordered" evidence="10">
    <location>
        <begin position="1"/>
        <end position="41"/>
    </location>
</feature>
<dbReference type="CDD" id="cd08771">
    <property type="entry name" value="DLP_1"/>
    <property type="match status" value="1"/>
</dbReference>
<feature type="compositionally biased region" description="Acidic residues" evidence="10">
    <location>
        <begin position="536"/>
        <end position="546"/>
    </location>
</feature>
<dbReference type="Pfam" id="PF01031">
    <property type="entry name" value="Dynamin_M"/>
    <property type="match status" value="1"/>
</dbReference>
<feature type="domain" description="GED" evidence="12">
    <location>
        <begin position="1405"/>
        <end position="1496"/>
    </location>
</feature>
<feature type="compositionally biased region" description="Low complexity" evidence="10">
    <location>
        <begin position="1289"/>
        <end position="1312"/>
    </location>
</feature>